<dbReference type="Gene3D" id="3.30.420.40">
    <property type="match status" value="1"/>
</dbReference>
<dbReference type="InterPro" id="IPR043129">
    <property type="entry name" value="ATPase_NBD"/>
</dbReference>
<name>A0A2M6W5Z1_9BACT</name>
<evidence type="ECO:0000259" key="1">
    <source>
        <dbReference type="Pfam" id="PF00814"/>
    </source>
</evidence>
<evidence type="ECO:0000313" key="3">
    <source>
        <dbReference type="Proteomes" id="UP000231426"/>
    </source>
</evidence>
<proteinExistence type="predicted"/>
<dbReference type="Pfam" id="PF00814">
    <property type="entry name" value="TsaD"/>
    <property type="match status" value="1"/>
</dbReference>
<reference evidence="3" key="1">
    <citation type="submission" date="2017-09" db="EMBL/GenBank/DDBJ databases">
        <title>Depth-based differentiation of microbial function through sediment-hosted aquifers and enrichment of novel symbionts in the deep terrestrial subsurface.</title>
        <authorList>
            <person name="Probst A.J."/>
            <person name="Ladd B."/>
            <person name="Jarett J.K."/>
            <person name="Geller-Mcgrath D.E."/>
            <person name="Sieber C.M.K."/>
            <person name="Emerson J.B."/>
            <person name="Anantharaman K."/>
            <person name="Thomas B.C."/>
            <person name="Malmstrom R."/>
            <person name="Stieglmeier M."/>
            <person name="Klingl A."/>
            <person name="Woyke T."/>
            <person name="Ryan C.M."/>
            <person name="Banfield J.F."/>
        </authorList>
    </citation>
    <scope>NUCLEOTIDE SEQUENCE [LARGE SCALE GENOMIC DNA]</scope>
</reference>
<gene>
    <name evidence="2" type="ORF">COU29_02935</name>
</gene>
<dbReference type="InterPro" id="IPR000905">
    <property type="entry name" value="Gcp-like_dom"/>
</dbReference>
<dbReference type="SUPFAM" id="SSF53067">
    <property type="entry name" value="Actin-like ATPase domain"/>
    <property type="match status" value="1"/>
</dbReference>
<comment type="caution">
    <text evidence="2">The sequence shown here is derived from an EMBL/GenBank/DDBJ whole genome shotgun (WGS) entry which is preliminary data.</text>
</comment>
<dbReference type="EMBL" id="PFBV01000004">
    <property type="protein sequence ID" value="PIT88202.1"/>
    <property type="molecule type" value="Genomic_DNA"/>
</dbReference>
<evidence type="ECO:0000313" key="2">
    <source>
        <dbReference type="EMBL" id="PIT88202.1"/>
    </source>
</evidence>
<organism evidence="2 3">
    <name type="scientific">Candidatus Magasanikbacteria bacterium CG10_big_fil_rev_8_21_14_0_10_36_32</name>
    <dbReference type="NCBI Taxonomy" id="1974646"/>
    <lineage>
        <taxon>Bacteria</taxon>
        <taxon>Candidatus Magasanikiibacteriota</taxon>
    </lineage>
</organism>
<dbReference type="AlphaFoldDB" id="A0A2M6W5Z1"/>
<feature type="domain" description="Gcp-like" evidence="1">
    <location>
        <begin position="37"/>
        <end position="92"/>
    </location>
</feature>
<accession>A0A2M6W5Z1</accession>
<protein>
    <recommendedName>
        <fullName evidence="1">Gcp-like domain-containing protein</fullName>
    </recommendedName>
</protein>
<dbReference type="Proteomes" id="UP000231426">
    <property type="component" value="Unassembled WGS sequence"/>
</dbReference>
<sequence>MYFIVDNSADDKVIFSYTERENWKKIEFIRPGNNKVSLLFLLDKFFKKTKFKLSDVEGMGVIVGKGKFTSTRIAVTMINTLAYVLKIPAVGVLDDYKDLLRKIKTAKSGVFISAKYSADATIGKRKK</sequence>